<organismHost>
    <name type="scientific">Chlorella</name>
    <dbReference type="NCBI Taxonomy" id="3071"/>
</organismHost>
<dbReference type="Proteomes" id="UP000202419">
    <property type="component" value="Segment"/>
</dbReference>
<reference evidence="1 2" key="1">
    <citation type="journal article" date="2007" name="Virology">
        <title>Sequence and annotation of the 369-kb NY-2A and the 345-kb AR158 viruses that infect Chlorella NC64A.</title>
        <authorList>
            <person name="Fitzgerald L.A."/>
            <person name="Graves M.V."/>
            <person name="Li X."/>
            <person name="Feldblyum T."/>
            <person name="Nierman W.C."/>
            <person name="Van Etten J.L."/>
        </authorList>
    </citation>
    <scope>NUCLEOTIDE SEQUENCE [LARGE SCALE GENOMIC DNA]</scope>
    <source>
        <strain evidence="1 2">NY-2A</strain>
    </source>
</reference>
<organism evidence="1 2">
    <name type="scientific">Paramecium bursaria Chlorella virus NY2A</name>
    <name type="common">PBCV-NY2A</name>
    <dbReference type="NCBI Taxonomy" id="46021"/>
    <lineage>
        <taxon>Viruses</taxon>
        <taxon>Varidnaviria</taxon>
        <taxon>Bamfordvirae</taxon>
        <taxon>Nucleocytoviricota</taxon>
        <taxon>Megaviricetes</taxon>
        <taxon>Algavirales</taxon>
        <taxon>Phycodnaviridae</taxon>
        <taxon>Chlorovirus</taxon>
        <taxon>Chlorovirus americanus</taxon>
    </lineage>
</organism>
<proteinExistence type="predicted"/>
<name>A7IX01_PBCVN</name>
<sequence>MLPKIVDQSFLLCVAIEMFASGRHSIVARSLIQCLQITLQFLSHRGVVGLSGPYATIYGSFCMERICIFPNVL</sequence>
<evidence type="ECO:0000313" key="1">
    <source>
        <dbReference type="EMBL" id="ABT14875.1"/>
    </source>
</evidence>
<dbReference type="GeneID" id="5659546"/>
<keyword evidence="2" id="KW-1185">Reference proteome</keyword>
<dbReference type="RefSeq" id="YP_001497672.1">
    <property type="nucleotide sequence ID" value="NC_009898.1"/>
</dbReference>
<dbReference type="EMBL" id="DQ491002">
    <property type="protein sequence ID" value="ABT14875.1"/>
    <property type="molecule type" value="Genomic_DNA"/>
</dbReference>
<protein>
    <submittedName>
        <fullName evidence="1">Uncharacterized protein b476R</fullName>
    </submittedName>
</protein>
<gene>
    <name evidence="1" type="primary">b476R</name>
    <name evidence="1" type="ORF">NY2A_b476R</name>
</gene>
<accession>A7IX01</accession>
<dbReference type="KEGG" id="vg:5659546"/>
<evidence type="ECO:0000313" key="2">
    <source>
        <dbReference type="Proteomes" id="UP000202419"/>
    </source>
</evidence>